<feature type="transmembrane region" description="Helical" evidence="1">
    <location>
        <begin position="30"/>
        <end position="49"/>
    </location>
</feature>
<proteinExistence type="predicted"/>
<feature type="transmembrane region" description="Helical" evidence="1">
    <location>
        <begin position="65"/>
        <end position="84"/>
    </location>
</feature>
<protein>
    <submittedName>
        <fullName evidence="2">Membrane protein</fullName>
    </submittedName>
</protein>
<reference evidence="2" key="1">
    <citation type="journal article" date="2012" name="PLoS ONE">
        <title>Gene sets for utilization of primary and secondary nutrition supplies in the distal gut of endangered iberian lynx.</title>
        <authorList>
            <person name="Alcaide M."/>
            <person name="Messina E."/>
            <person name="Richter M."/>
            <person name="Bargiela R."/>
            <person name="Peplies J."/>
            <person name="Huws S.A."/>
            <person name="Newbold C.J."/>
            <person name="Golyshin P.N."/>
            <person name="Simon M.A."/>
            <person name="Lopez G."/>
            <person name="Yakimov M.M."/>
            <person name="Ferrer M."/>
        </authorList>
    </citation>
    <scope>NUCLEOTIDE SEQUENCE</scope>
</reference>
<evidence type="ECO:0000256" key="1">
    <source>
        <dbReference type="SAM" id="Phobius"/>
    </source>
</evidence>
<name>J9FZX5_9ZZZZ</name>
<evidence type="ECO:0000313" key="2">
    <source>
        <dbReference type="EMBL" id="EJW92914.1"/>
    </source>
</evidence>
<organism evidence="2">
    <name type="scientific">gut metagenome</name>
    <dbReference type="NCBI Taxonomy" id="749906"/>
    <lineage>
        <taxon>unclassified sequences</taxon>
        <taxon>metagenomes</taxon>
        <taxon>organismal metagenomes</taxon>
    </lineage>
</organism>
<comment type="caution">
    <text evidence="2">The sequence shown here is derived from an EMBL/GenBank/DDBJ whole genome shotgun (WGS) entry which is preliminary data.</text>
</comment>
<keyword evidence="1" id="KW-0812">Transmembrane</keyword>
<feature type="transmembrane region" description="Helical" evidence="1">
    <location>
        <begin position="90"/>
        <end position="111"/>
    </location>
</feature>
<feature type="transmembrane region" description="Helical" evidence="1">
    <location>
        <begin position="7"/>
        <end position="24"/>
    </location>
</feature>
<sequence>MKLQQIIYYLLNLIILSFLIYSLFSFNYVLFNTLLLIVYAFVGLFYILFKEIKKIDYTRYKYSEAYYIFLIIFGTLFLYLNFKLEIKLDLYLLYLIPFLVFVLITLIFIVLNHFKKDKKNTENGPKF</sequence>
<dbReference type="AlphaFoldDB" id="J9FZX5"/>
<keyword evidence="1" id="KW-1133">Transmembrane helix</keyword>
<gene>
    <name evidence="2" type="ORF">EVA_18979</name>
</gene>
<accession>J9FZX5</accession>
<feature type="non-terminal residue" evidence="2">
    <location>
        <position position="127"/>
    </location>
</feature>
<keyword evidence="1" id="KW-0472">Membrane</keyword>
<dbReference type="EMBL" id="AMCI01007270">
    <property type="protein sequence ID" value="EJW92914.1"/>
    <property type="molecule type" value="Genomic_DNA"/>
</dbReference>